<proteinExistence type="predicted"/>
<gene>
    <name evidence="2" type="ORF">BGCPKDLD_4676</name>
</gene>
<sequence length="113" mass="12760">MAHANPEFALGLMRHEPGPVSHQLPPPASLATLRLRMAELPADDPRRALYERTVRQQRHQFARERQIRDALAEPVGGMHAGAKGGERFTEPKRRYPADVQAGREKPRRGTLPR</sequence>
<feature type="region of interest" description="Disordered" evidence="1">
    <location>
        <begin position="71"/>
        <end position="113"/>
    </location>
</feature>
<reference evidence="2" key="2">
    <citation type="submission" date="2021-08" db="EMBL/GenBank/DDBJ databases">
        <authorList>
            <person name="Tani A."/>
            <person name="Ola A."/>
            <person name="Ogura Y."/>
            <person name="Katsura K."/>
            <person name="Hayashi T."/>
        </authorList>
    </citation>
    <scope>NUCLEOTIDE SEQUENCE</scope>
    <source>
        <strain evidence="2">DSM 14458</strain>
    </source>
</reference>
<protein>
    <submittedName>
        <fullName evidence="2">Uncharacterized protein</fullName>
    </submittedName>
</protein>
<dbReference type="Proteomes" id="UP001055093">
    <property type="component" value="Unassembled WGS sequence"/>
</dbReference>
<organism evidence="2 3">
    <name type="scientific">Methylorubrum suomiense</name>
    <dbReference type="NCBI Taxonomy" id="144191"/>
    <lineage>
        <taxon>Bacteria</taxon>
        <taxon>Pseudomonadati</taxon>
        <taxon>Pseudomonadota</taxon>
        <taxon>Alphaproteobacteria</taxon>
        <taxon>Hyphomicrobiales</taxon>
        <taxon>Methylobacteriaceae</taxon>
        <taxon>Methylorubrum</taxon>
    </lineage>
</organism>
<keyword evidence="3" id="KW-1185">Reference proteome</keyword>
<name>A0ABQ4V195_9HYPH</name>
<feature type="compositionally biased region" description="Basic and acidic residues" evidence="1">
    <location>
        <begin position="84"/>
        <end position="104"/>
    </location>
</feature>
<feature type="region of interest" description="Disordered" evidence="1">
    <location>
        <begin position="1"/>
        <end position="27"/>
    </location>
</feature>
<evidence type="ECO:0000256" key="1">
    <source>
        <dbReference type="SAM" id="MobiDB-lite"/>
    </source>
</evidence>
<accession>A0ABQ4V195</accession>
<dbReference type="EMBL" id="BPRE01000020">
    <property type="protein sequence ID" value="GJE78065.1"/>
    <property type="molecule type" value="Genomic_DNA"/>
</dbReference>
<reference evidence="2" key="1">
    <citation type="journal article" date="2021" name="Front. Microbiol.">
        <title>Comprehensive Comparative Genomics and Phenotyping of Methylobacterium Species.</title>
        <authorList>
            <person name="Alessa O."/>
            <person name="Ogura Y."/>
            <person name="Fujitani Y."/>
            <person name="Takami H."/>
            <person name="Hayashi T."/>
            <person name="Sahin N."/>
            <person name="Tani A."/>
        </authorList>
    </citation>
    <scope>NUCLEOTIDE SEQUENCE</scope>
    <source>
        <strain evidence="2">DSM 14458</strain>
    </source>
</reference>
<evidence type="ECO:0000313" key="3">
    <source>
        <dbReference type="Proteomes" id="UP001055093"/>
    </source>
</evidence>
<dbReference type="RefSeq" id="WP_238308646.1">
    <property type="nucleotide sequence ID" value="NZ_BPRE01000020.1"/>
</dbReference>
<comment type="caution">
    <text evidence="2">The sequence shown here is derived from an EMBL/GenBank/DDBJ whole genome shotgun (WGS) entry which is preliminary data.</text>
</comment>
<evidence type="ECO:0000313" key="2">
    <source>
        <dbReference type="EMBL" id="GJE78065.1"/>
    </source>
</evidence>